<organism evidence="12 13">
    <name type="scientific">Radiobacillus deserti</name>
    <dbReference type="NCBI Taxonomy" id="2594883"/>
    <lineage>
        <taxon>Bacteria</taxon>
        <taxon>Bacillati</taxon>
        <taxon>Bacillota</taxon>
        <taxon>Bacilli</taxon>
        <taxon>Bacillales</taxon>
        <taxon>Bacillaceae</taxon>
        <taxon>Radiobacillus</taxon>
    </lineage>
</organism>
<dbReference type="SUPFAM" id="SSF52166">
    <property type="entry name" value="Ribosomal protein L4"/>
    <property type="match status" value="1"/>
</dbReference>
<accession>A0A516KBX0</accession>
<evidence type="ECO:0000256" key="7">
    <source>
        <dbReference type="ARBA" id="ARBA00035244"/>
    </source>
</evidence>
<evidence type="ECO:0000256" key="3">
    <source>
        <dbReference type="ARBA" id="ARBA00022730"/>
    </source>
</evidence>
<dbReference type="KEGG" id="aqt:FN924_00765"/>
<dbReference type="Pfam" id="PF00573">
    <property type="entry name" value="Ribosomal_L4"/>
    <property type="match status" value="1"/>
</dbReference>
<comment type="subunit">
    <text evidence="2 10">Part of the 50S ribosomal subunit.</text>
</comment>
<evidence type="ECO:0000256" key="4">
    <source>
        <dbReference type="ARBA" id="ARBA00022884"/>
    </source>
</evidence>
<dbReference type="InterPro" id="IPR023574">
    <property type="entry name" value="Ribosomal_uL4_dom_sf"/>
</dbReference>
<reference evidence="12 13" key="1">
    <citation type="submission" date="2019-07" db="EMBL/GenBank/DDBJ databases">
        <authorList>
            <person name="Li J."/>
        </authorList>
    </citation>
    <scope>NUCLEOTIDE SEQUENCE [LARGE SCALE GENOMIC DNA]</scope>
    <source>
        <strain evidence="12 13">TKL69</strain>
    </source>
</reference>
<dbReference type="Proteomes" id="UP000315215">
    <property type="component" value="Chromosome"/>
</dbReference>
<gene>
    <name evidence="10 12" type="primary">rplD</name>
    <name evidence="12" type="ORF">FN924_00765</name>
</gene>
<evidence type="ECO:0000256" key="1">
    <source>
        <dbReference type="ARBA" id="ARBA00010528"/>
    </source>
</evidence>
<dbReference type="NCBIfam" id="TIGR03953">
    <property type="entry name" value="rplD_bact"/>
    <property type="match status" value="1"/>
</dbReference>
<keyword evidence="3 10" id="KW-0699">rRNA-binding</keyword>
<dbReference type="AlphaFoldDB" id="A0A516KBX0"/>
<dbReference type="GO" id="GO:0019843">
    <property type="term" value="F:rRNA binding"/>
    <property type="evidence" value="ECO:0007669"/>
    <property type="project" value="UniProtKB-UniRule"/>
</dbReference>
<dbReference type="PANTHER" id="PTHR10746:SF6">
    <property type="entry name" value="LARGE RIBOSOMAL SUBUNIT PROTEIN UL4M"/>
    <property type="match status" value="1"/>
</dbReference>
<dbReference type="OrthoDB" id="9803201at2"/>
<comment type="similarity">
    <text evidence="1 10">Belongs to the universal ribosomal protein uL4 family.</text>
</comment>
<evidence type="ECO:0000256" key="8">
    <source>
        <dbReference type="ARBA" id="ARBA00053102"/>
    </source>
</evidence>
<evidence type="ECO:0000256" key="11">
    <source>
        <dbReference type="SAM" id="MobiDB-lite"/>
    </source>
</evidence>
<dbReference type="GO" id="GO:0003735">
    <property type="term" value="F:structural constituent of ribosome"/>
    <property type="evidence" value="ECO:0007669"/>
    <property type="project" value="InterPro"/>
</dbReference>
<dbReference type="InterPro" id="IPR002136">
    <property type="entry name" value="Ribosomal_uL4"/>
</dbReference>
<keyword evidence="5 10" id="KW-0689">Ribosomal protein</keyword>
<dbReference type="PANTHER" id="PTHR10746">
    <property type="entry name" value="50S RIBOSOMAL PROTEIN L4"/>
    <property type="match status" value="1"/>
</dbReference>
<evidence type="ECO:0000313" key="12">
    <source>
        <dbReference type="EMBL" id="QDP38886.1"/>
    </source>
</evidence>
<dbReference type="EMBL" id="CP041666">
    <property type="protein sequence ID" value="QDP38886.1"/>
    <property type="molecule type" value="Genomic_DNA"/>
</dbReference>
<keyword evidence="13" id="KW-1185">Reference proteome</keyword>
<protein>
    <recommendedName>
        <fullName evidence="7 10">Large ribosomal subunit protein uL4</fullName>
    </recommendedName>
</protein>
<dbReference type="HAMAP" id="MF_01328_B">
    <property type="entry name" value="Ribosomal_uL4_B"/>
    <property type="match status" value="1"/>
</dbReference>
<dbReference type="GO" id="GO:0005840">
    <property type="term" value="C:ribosome"/>
    <property type="evidence" value="ECO:0007669"/>
    <property type="project" value="UniProtKB-KW"/>
</dbReference>
<proteinExistence type="inferred from homology"/>
<name>A0A516KBX0_9BACI</name>
<dbReference type="Gene3D" id="3.40.1370.10">
    <property type="match status" value="1"/>
</dbReference>
<evidence type="ECO:0000256" key="10">
    <source>
        <dbReference type="HAMAP-Rule" id="MF_01328"/>
    </source>
</evidence>
<feature type="region of interest" description="Disordered" evidence="11">
    <location>
        <begin position="47"/>
        <end position="77"/>
    </location>
</feature>
<keyword evidence="4 10" id="KW-0694">RNA-binding</keyword>
<dbReference type="RefSeq" id="WP_143891639.1">
    <property type="nucleotide sequence ID" value="NZ_CP041666.1"/>
</dbReference>
<keyword evidence="6 10" id="KW-0687">Ribonucleoprotein</keyword>
<dbReference type="GO" id="GO:0006412">
    <property type="term" value="P:translation"/>
    <property type="evidence" value="ECO:0007669"/>
    <property type="project" value="UniProtKB-UniRule"/>
</dbReference>
<evidence type="ECO:0000256" key="6">
    <source>
        <dbReference type="ARBA" id="ARBA00023274"/>
    </source>
</evidence>
<dbReference type="GO" id="GO:1990904">
    <property type="term" value="C:ribonucleoprotein complex"/>
    <property type="evidence" value="ECO:0007669"/>
    <property type="project" value="UniProtKB-KW"/>
</dbReference>
<comment type="function">
    <text evidence="8 10">Forms part of the polypeptide exit tunnel.</text>
</comment>
<comment type="function">
    <text evidence="9 10">One of the primary rRNA binding proteins, this protein initially binds near the 5'-end of the 23S rRNA. It is important during the early stages of 50S assembly. It makes multiple contacts with different domains of the 23S rRNA in the assembled 50S subunit and ribosome.</text>
</comment>
<feature type="compositionally biased region" description="Basic residues" evidence="11">
    <location>
        <begin position="60"/>
        <end position="71"/>
    </location>
</feature>
<feature type="compositionally biased region" description="Basic and acidic residues" evidence="11">
    <location>
        <begin position="47"/>
        <end position="59"/>
    </location>
</feature>
<dbReference type="FunFam" id="3.40.1370.10:FF:000003">
    <property type="entry name" value="50S ribosomal protein L4"/>
    <property type="match status" value="1"/>
</dbReference>
<evidence type="ECO:0000313" key="13">
    <source>
        <dbReference type="Proteomes" id="UP000315215"/>
    </source>
</evidence>
<sequence>MPKVALYNQTGSQVGDVELNDAVFGIEPNEHVLHEAVLMQRASLRQGTHDVKNRSEVRGGGRKPWRQKGTGRARQGSIRSPQWVGGGTVFGPTPRSYSYKLPKKVRRLALKSALSSKVNEESLFVLDNLSIEAPKTKEVKAILAGLNVDSKALIVTLEKDEVVARSANNLPGVKVLTVSEVNVLDLLTHDKLILTKEAAEKAGEVLA</sequence>
<evidence type="ECO:0000256" key="9">
    <source>
        <dbReference type="ARBA" id="ARBA00055590"/>
    </source>
</evidence>
<evidence type="ECO:0000256" key="2">
    <source>
        <dbReference type="ARBA" id="ARBA00011838"/>
    </source>
</evidence>
<dbReference type="InterPro" id="IPR013005">
    <property type="entry name" value="Ribosomal_uL4-like"/>
</dbReference>
<evidence type="ECO:0000256" key="5">
    <source>
        <dbReference type="ARBA" id="ARBA00022980"/>
    </source>
</evidence>